<feature type="region of interest" description="Disordered" evidence="1">
    <location>
        <begin position="50"/>
        <end position="120"/>
    </location>
</feature>
<reference evidence="2" key="1">
    <citation type="submission" date="2022-01" db="EMBL/GenBank/DDBJ databases">
        <title>Genome Sequence Resource for Two Populations of Ditylenchus destructor, the Migratory Endoparasitic Phytonematode.</title>
        <authorList>
            <person name="Zhang H."/>
            <person name="Lin R."/>
            <person name="Xie B."/>
        </authorList>
    </citation>
    <scope>NUCLEOTIDE SEQUENCE</scope>
    <source>
        <strain evidence="2">BazhouSP</strain>
    </source>
</reference>
<keyword evidence="3" id="KW-1185">Reference proteome</keyword>
<proteinExistence type="predicted"/>
<sequence length="120" mass="13121">MDWFANFSFWLILEHLGTYDNLICRLMSQRMGVSEFVLSAVASPLAKLFSTSGEDAGDSRADDSSRRRPAHIPLTAHGPSIHATPNRWGRMSDSDQRREQESGGGEAGESLEAAAALIID</sequence>
<accession>A0AAD4NCG9</accession>
<dbReference type="EMBL" id="JAKKPZ010000002">
    <property type="protein sequence ID" value="KAI1726414.1"/>
    <property type="molecule type" value="Genomic_DNA"/>
</dbReference>
<gene>
    <name evidence="2" type="ORF">DdX_03134</name>
</gene>
<feature type="compositionally biased region" description="Low complexity" evidence="1">
    <location>
        <begin position="108"/>
        <end position="120"/>
    </location>
</feature>
<evidence type="ECO:0000313" key="2">
    <source>
        <dbReference type="EMBL" id="KAI1726414.1"/>
    </source>
</evidence>
<comment type="caution">
    <text evidence="2">The sequence shown here is derived from an EMBL/GenBank/DDBJ whole genome shotgun (WGS) entry which is preliminary data.</text>
</comment>
<name>A0AAD4NCG9_9BILA</name>
<feature type="compositionally biased region" description="Basic and acidic residues" evidence="1">
    <location>
        <begin position="57"/>
        <end position="66"/>
    </location>
</feature>
<protein>
    <submittedName>
        <fullName evidence="2">Uncharacterized protein</fullName>
    </submittedName>
</protein>
<dbReference type="AlphaFoldDB" id="A0AAD4NCG9"/>
<dbReference type="Proteomes" id="UP001201812">
    <property type="component" value="Unassembled WGS sequence"/>
</dbReference>
<evidence type="ECO:0000313" key="3">
    <source>
        <dbReference type="Proteomes" id="UP001201812"/>
    </source>
</evidence>
<evidence type="ECO:0000256" key="1">
    <source>
        <dbReference type="SAM" id="MobiDB-lite"/>
    </source>
</evidence>
<organism evidence="2 3">
    <name type="scientific">Ditylenchus destructor</name>
    <dbReference type="NCBI Taxonomy" id="166010"/>
    <lineage>
        <taxon>Eukaryota</taxon>
        <taxon>Metazoa</taxon>
        <taxon>Ecdysozoa</taxon>
        <taxon>Nematoda</taxon>
        <taxon>Chromadorea</taxon>
        <taxon>Rhabditida</taxon>
        <taxon>Tylenchina</taxon>
        <taxon>Tylenchomorpha</taxon>
        <taxon>Sphaerularioidea</taxon>
        <taxon>Anguinidae</taxon>
        <taxon>Anguininae</taxon>
        <taxon>Ditylenchus</taxon>
    </lineage>
</organism>
<feature type="compositionally biased region" description="Basic and acidic residues" evidence="1">
    <location>
        <begin position="90"/>
        <end position="101"/>
    </location>
</feature>